<protein>
    <recommendedName>
        <fullName evidence="3">Transposase</fullName>
    </recommendedName>
</protein>
<organism evidence="1 2">
    <name type="scientific">Nocardiopsis rhodophaea</name>
    <dbReference type="NCBI Taxonomy" id="280238"/>
    <lineage>
        <taxon>Bacteria</taxon>
        <taxon>Bacillati</taxon>
        <taxon>Actinomycetota</taxon>
        <taxon>Actinomycetes</taxon>
        <taxon>Streptosporangiales</taxon>
        <taxon>Nocardiopsidaceae</taxon>
        <taxon>Nocardiopsis</taxon>
    </lineage>
</organism>
<evidence type="ECO:0008006" key="3">
    <source>
        <dbReference type="Google" id="ProtNLM"/>
    </source>
</evidence>
<name>A0ABP5F6V2_9ACTN</name>
<accession>A0ABP5F6V2</accession>
<sequence length="183" mass="18762">MAGVGAPGGRGQAGLGLEPLCEPFGDGGHLAPQLGPCGDAPLDLLGGGQVLSGPLAQPTSQGVRFEPYRTVSFDGCASQEVPDTERNRAWLSRSAHNGYPMLELTTLVETGTRALIGSVFGPTAQGETSYAGRLLHLLDAGMLVLWDKGFDGSDFLAAVTSAGAQVLERAARQPAYPGPVSSG</sequence>
<reference evidence="2" key="1">
    <citation type="journal article" date="2019" name="Int. J. Syst. Evol. Microbiol.">
        <title>The Global Catalogue of Microorganisms (GCM) 10K type strain sequencing project: providing services to taxonomists for standard genome sequencing and annotation.</title>
        <authorList>
            <consortium name="The Broad Institute Genomics Platform"/>
            <consortium name="The Broad Institute Genome Sequencing Center for Infectious Disease"/>
            <person name="Wu L."/>
            <person name="Ma J."/>
        </authorList>
    </citation>
    <scope>NUCLEOTIDE SEQUENCE [LARGE SCALE GENOMIC DNA]</scope>
    <source>
        <strain evidence="2">JCM 15313</strain>
    </source>
</reference>
<gene>
    <name evidence="1" type="ORF">GCM10009799_52190</name>
</gene>
<dbReference type="Proteomes" id="UP001501585">
    <property type="component" value="Unassembled WGS sequence"/>
</dbReference>
<proteinExistence type="predicted"/>
<keyword evidence="2" id="KW-1185">Reference proteome</keyword>
<comment type="caution">
    <text evidence="1">The sequence shown here is derived from an EMBL/GenBank/DDBJ whole genome shotgun (WGS) entry which is preliminary data.</text>
</comment>
<dbReference type="EMBL" id="BAAAPC010000042">
    <property type="protein sequence ID" value="GAA2017870.1"/>
    <property type="molecule type" value="Genomic_DNA"/>
</dbReference>
<evidence type="ECO:0000313" key="2">
    <source>
        <dbReference type="Proteomes" id="UP001501585"/>
    </source>
</evidence>
<evidence type="ECO:0000313" key="1">
    <source>
        <dbReference type="EMBL" id="GAA2017870.1"/>
    </source>
</evidence>